<feature type="binding site" description="axial binding residue" evidence="7">
    <location>
        <position position="67"/>
    </location>
    <ligand>
        <name>heme c</name>
        <dbReference type="ChEBI" id="CHEBI:61717"/>
    </ligand>
    <ligandPart>
        <name>Fe</name>
        <dbReference type="ChEBI" id="CHEBI:18248"/>
    </ligandPart>
</feature>
<feature type="region of interest" description="Disordered" evidence="8">
    <location>
        <begin position="34"/>
        <end position="54"/>
    </location>
</feature>
<dbReference type="NCBIfam" id="NF045773">
    <property type="entry name" value="cytochro_C550"/>
    <property type="match status" value="1"/>
</dbReference>
<gene>
    <name evidence="11" type="ORF">GCM10010978_23320</name>
</gene>
<evidence type="ECO:0000256" key="1">
    <source>
        <dbReference type="ARBA" id="ARBA00022448"/>
    </source>
</evidence>
<dbReference type="InterPro" id="IPR012218">
    <property type="entry name" value="Cyt_c_BACSU-c550-type"/>
</dbReference>
<dbReference type="PANTHER" id="PTHR37823:SF4">
    <property type="entry name" value="MENAQUINOL-CYTOCHROME C REDUCTASE CYTOCHROME B_C SUBUNIT"/>
    <property type="match status" value="1"/>
</dbReference>
<evidence type="ECO:0000256" key="2">
    <source>
        <dbReference type="ARBA" id="ARBA00022617"/>
    </source>
</evidence>
<keyword evidence="3 7" id="KW-0479">Metal-binding</keyword>
<evidence type="ECO:0000313" key="12">
    <source>
        <dbReference type="Proteomes" id="UP000602050"/>
    </source>
</evidence>
<dbReference type="PIRSF" id="PIRSF000025">
    <property type="entry name" value="Cytc_Bsub_c550"/>
    <property type="match status" value="1"/>
</dbReference>
<keyword evidence="9" id="KW-1133">Transmembrane helix</keyword>
<sequence length="124" mass="13019">MKRNPAFGYGIIAVLGIVLMIVIAFVGVDMRDKAAQEAEQGTEQTAEEGEVSSDPEAIYANNCAACHGADLSGGAGPELANIGSKYSPEELAEIIQNGIGTMPAQSHIPAEEVSLLSEWLSEKQ</sequence>
<keyword evidence="4" id="KW-0249">Electron transport</keyword>
<evidence type="ECO:0000313" key="11">
    <source>
        <dbReference type="EMBL" id="GFZ81825.1"/>
    </source>
</evidence>
<reference evidence="11" key="2">
    <citation type="submission" date="2020-09" db="EMBL/GenBank/DDBJ databases">
        <authorList>
            <person name="Sun Q."/>
            <person name="Zhou Y."/>
        </authorList>
    </citation>
    <scope>NUCLEOTIDE SEQUENCE</scope>
    <source>
        <strain evidence="11">CGMCC 1.12360</strain>
    </source>
</reference>
<protein>
    <recommendedName>
        <fullName evidence="10">Cytochrome c domain-containing protein</fullName>
    </recommendedName>
</protein>
<comment type="PTM">
    <text evidence="6">Binds 1 heme c group covalently per subunit.</text>
</comment>
<organism evidence="11 12">
    <name type="scientific">Compostibacillus humi</name>
    <dbReference type="NCBI Taxonomy" id="1245525"/>
    <lineage>
        <taxon>Bacteria</taxon>
        <taxon>Bacillati</taxon>
        <taxon>Bacillota</taxon>
        <taxon>Bacilli</taxon>
        <taxon>Bacillales</taxon>
        <taxon>Bacillaceae</taxon>
        <taxon>Compostibacillus</taxon>
    </lineage>
</organism>
<feature type="transmembrane region" description="Helical" evidence="9">
    <location>
        <begin position="6"/>
        <end position="28"/>
    </location>
</feature>
<dbReference type="GO" id="GO:0009055">
    <property type="term" value="F:electron transfer activity"/>
    <property type="evidence" value="ECO:0007669"/>
    <property type="project" value="InterPro"/>
</dbReference>
<feature type="binding site" description="covalent" evidence="6">
    <location>
        <position position="66"/>
    </location>
    <ligand>
        <name>heme c</name>
        <dbReference type="ChEBI" id="CHEBI:61717"/>
    </ligand>
</feature>
<keyword evidence="9" id="KW-0472">Membrane</keyword>
<keyword evidence="5 7" id="KW-0408">Iron</keyword>
<keyword evidence="2 6" id="KW-0349">Heme</keyword>
<evidence type="ECO:0000256" key="9">
    <source>
        <dbReference type="SAM" id="Phobius"/>
    </source>
</evidence>
<keyword evidence="9" id="KW-0812">Transmembrane</keyword>
<dbReference type="GO" id="GO:0020037">
    <property type="term" value="F:heme binding"/>
    <property type="evidence" value="ECO:0007669"/>
    <property type="project" value="InterPro"/>
</dbReference>
<dbReference type="RefSeq" id="WP_188392585.1">
    <property type="nucleotide sequence ID" value="NZ_BMEV01000046.1"/>
</dbReference>
<feature type="binding site" description="axial binding residue" evidence="7">
    <location>
        <position position="102"/>
    </location>
    <ligand>
        <name>heme c</name>
        <dbReference type="ChEBI" id="CHEBI:61717"/>
    </ligand>
    <ligandPart>
        <name>Fe</name>
        <dbReference type="ChEBI" id="CHEBI:18248"/>
    </ligandPart>
</feature>
<accession>A0A8J2TTP0</accession>
<evidence type="ECO:0000256" key="4">
    <source>
        <dbReference type="ARBA" id="ARBA00022982"/>
    </source>
</evidence>
<dbReference type="InterPro" id="IPR054780">
    <property type="entry name" value="Cytochro_C550_firm"/>
</dbReference>
<feature type="binding site" description="covalent" evidence="6">
    <location>
        <position position="63"/>
    </location>
    <ligand>
        <name>heme c</name>
        <dbReference type="ChEBI" id="CHEBI:61717"/>
    </ligand>
</feature>
<dbReference type="SUPFAM" id="SSF46626">
    <property type="entry name" value="Cytochrome c"/>
    <property type="match status" value="1"/>
</dbReference>
<dbReference type="PANTHER" id="PTHR37823">
    <property type="entry name" value="CYTOCHROME C-553-LIKE"/>
    <property type="match status" value="1"/>
</dbReference>
<dbReference type="AlphaFoldDB" id="A0A8J2TTP0"/>
<keyword evidence="1" id="KW-0813">Transport</keyword>
<evidence type="ECO:0000256" key="5">
    <source>
        <dbReference type="ARBA" id="ARBA00023004"/>
    </source>
</evidence>
<dbReference type="Pfam" id="PF13442">
    <property type="entry name" value="Cytochrome_CBB3"/>
    <property type="match status" value="1"/>
</dbReference>
<dbReference type="Proteomes" id="UP000602050">
    <property type="component" value="Unassembled WGS sequence"/>
</dbReference>
<name>A0A8J2TTP0_9BACI</name>
<evidence type="ECO:0000256" key="8">
    <source>
        <dbReference type="SAM" id="MobiDB-lite"/>
    </source>
</evidence>
<evidence type="ECO:0000259" key="10">
    <source>
        <dbReference type="PROSITE" id="PS51007"/>
    </source>
</evidence>
<evidence type="ECO:0000256" key="7">
    <source>
        <dbReference type="PIRSR" id="PIRSR000025-2"/>
    </source>
</evidence>
<dbReference type="InterPro" id="IPR036909">
    <property type="entry name" value="Cyt_c-like_dom_sf"/>
</dbReference>
<reference evidence="11" key="1">
    <citation type="journal article" date="2014" name="Int. J. Syst. Evol. Microbiol.">
        <title>Complete genome sequence of Corynebacterium casei LMG S-19264T (=DSM 44701T), isolated from a smear-ripened cheese.</title>
        <authorList>
            <consortium name="US DOE Joint Genome Institute (JGI-PGF)"/>
            <person name="Walter F."/>
            <person name="Albersmeier A."/>
            <person name="Kalinowski J."/>
            <person name="Ruckert C."/>
        </authorList>
    </citation>
    <scope>NUCLEOTIDE SEQUENCE</scope>
    <source>
        <strain evidence="11">CGMCC 1.12360</strain>
    </source>
</reference>
<dbReference type="EMBL" id="BMEV01000046">
    <property type="protein sequence ID" value="GFZ81825.1"/>
    <property type="molecule type" value="Genomic_DNA"/>
</dbReference>
<feature type="domain" description="Cytochrome c" evidence="10">
    <location>
        <begin position="50"/>
        <end position="124"/>
    </location>
</feature>
<proteinExistence type="predicted"/>
<evidence type="ECO:0000256" key="6">
    <source>
        <dbReference type="PIRSR" id="PIRSR000025-1"/>
    </source>
</evidence>
<dbReference type="InterPro" id="IPR009056">
    <property type="entry name" value="Cyt_c-like_dom"/>
</dbReference>
<dbReference type="InterPro" id="IPR051811">
    <property type="entry name" value="Cytochrome_c550/c551-like"/>
</dbReference>
<dbReference type="PROSITE" id="PS51007">
    <property type="entry name" value="CYTC"/>
    <property type="match status" value="1"/>
</dbReference>
<dbReference type="Gene3D" id="1.10.760.10">
    <property type="entry name" value="Cytochrome c-like domain"/>
    <property type="match status" value="1"/>
</dbReference>
<evidence type="ECO:0000256" key="3">
    <source>
        <dbReference type="ARBA" id="ARBA00022723"/>
    </source>
</evidence>
<dbReference type="GO" id="GO:0005506">
    <property type="term" value="F:iron ion binding"/>
    <property type="evidence" value="ECO:0007669"/>
    <property type="project" value="InterPro"/>
</dbReference>
<dbReference type="GO" id="GO:0016020">
    <property type="term" value="C:membrane"/>
    <property type="evidence" value="ECO:0007669"/>
    <property type="project" value="InterPro"/>
</dbReference>
<comment type="caution">
    <text evidence="11">The sequence shown here is derived from an EMBL/GenBank/DDBJ whole genome shotgun (WGS) entry which is preliminary data.</text>
</comment>
<keyword evidence="12" id="KW-1185">Reference proteome</keyword>